<evidence type="ECO:0008006" key="3">
    <source>
        <dbReference type="Google" id="ProtNLM"/>
    </source>
</evidence>
<dbReference type="PROSITE" id="PS51257">
    <property type="entry name" value="PROKAR_LIPOPROTEIN"/>
    <property type="match status" value="1"/>
</dbReference>
<dbReference type="AlphaFoldDB" id="A0A0M2SH81"/>
<dbReference type="InterPro" id="IPR045956">
    <property type="entry name" value="DUF6376"/>
</dbReference>
<proteinExistence type="predicted"/>
<sequence>MPIRLIINGGVGMRKLKMMFIAAALVLLSGCSLLTEVNDSVDYANTAIDHIGNLNAFAEEAPQMIQEAMTNPAVKEELEARLVTLKQDIEQFISLDEIPAVAESIHQELVAKNEELLGQINSVLENGNLALDKLESSRLVTTINEVTQLLNRIENLAP</sequence>
<dbReference type="EMBL" id="LAYY01000100">
    <property type="protein sequence ID" value="KKK33653.1"/>
    <property type="molecule type" value="Genomic_DNA"/>
</dbReference>
<evidence type="ECO:0000313" key="2">
    <source>
        <dbReference type="Proteomes" id="UP000034166"/>
    </source>
</evidence>
<accession>A0A0M2SH81</accession>
<comment type="caution">
    <text evidence="1">The sequence shown here is derived from an EMBL/GenBank/DDBJ whole genome shotgun (WGS) entry which is preliminary data.</text>
</comment>
<protein>
    <recommendedName>
        <fullName evidence="3">Lipoprotein</fullName>
    </recommendedName>
</protein>
<evidence type="ECO:0000313" key="1">
    <source>
        <dbReference type="EMBL" id="KKK33653.1"/>
    </source>
</evidence>
<name>A0A0M2SH81_9BACI</name>
<keyword evidence="2" id="KW-1185">Reference proteome</keyword>
<gene>
    <name evidence="1" type="ORF">WQ57_23470</name>
</gene>
<reference evidence="1 2" key="1">
    <citation type="submission" date="2015-04" db="EMBL/GenBank/DDBJ databases">
        <title>Taxonomic description and genome sequence of Bacillus campisalis sp. nov., a novel member of the genus Bacillus isolated from solar saltern.</title>
        <authorList>
            <person name="Mathan Kumar R."/>
            <person name="Kaur G."/>
            <person name="Kumar A."/>
            <person name="Singh N.K."/>
            <person name="Kaur N."/>
            <person name="Kumar N."/>
            <person name="Mayilraj S."/>
        </authorList>
    </citation>
    <scope>NUCLEOTIDE SEQUENCE [LARGE SCALE GENOMIC DNA]</scope>
    <source>
        <strain evidence="1 2">SA2-6</strain>
    </source>
</reference>
<dbReference type="Pfam" id="PF19903">
    <property type="entry name" value="DUF6376"/>
    <property type="match status" value="1"/>
</dbReference>
<dbReference type="Proteomes" id="UP000034166">
    <property type="component" value="Unassembled WGS sequence"/>
</dbReference>
<dbReference type="PATRIC" id="fig|1408103.3.peg.5060"/>
<organism evidence="1 2">
    <name type="scientific">Mesobacillus campisalis</name>
    <dbReference type="NCBI Taxonomy" id="1408103"/>
    <lineage>
        <taxon>Bacteria</taxon>
        <taxon>Bacillati</taxon>
        <taxon>Bacillota</taxon>
        <taxon>Bacilli</taxon>
        <taxon>Bacillales</taxon>
        <taxon>Bacillaceae</taxon>
        <taxon>Mesobacillus</taxon>
    </lineage>
</organism>